<dbReference type="NCBIfam" id="TIGR02937">
    <property type="entry name" value="sigma70-ECF"/>
    <property type="match status" value="1"/>
</dbReference>
<dbReference type="SUPFAM" id="SSF88659">
    <property type="entry name" value="Sigma3 and sigma4 domains of RNA polymerase sigma factors"/>
    <property type="match status" value="1"/>
</dbReference>
<organism evidence="7 8">
    <name type="scientific">Butyrivibrio hungatei</name>
    <dbReference type="NCBI Taxonomy" id="185008"/>
    <lineage>
        <taxon>Bacteria</taxon>
        <taxon>Bacillati</taxon>
        <taxon>Bacillota</taxon>
        <taxon>Clostridia</taxon>
        <taxon>Lachnospirales</taxon>
        <taxon>Lachnospiraceae</taxon>
        <taxon>Butyrivibrio</taxon>
    </lineage>
</organism>
<evidence type="ECO:0000313" key="7">
    <source>
        <dbReference type="EMBL" id="SCX77260.1"/>
    </source>
</evidence>
<dbReference type="Gene3D" id="1.10.10.10">
    <property type="entry name" value="Winged helix-like DNA-binding domain superfamily/Winged helix DNA-binding domain"/>
    <property type="match status" value="1"/>
</dbReference>
<dbReference type="InterPro" id="IPR013324">
    <property type="entry name" value="RNA_pol_sigma_r3/r4-like"/>
</dbReference>
<proteinExistence type="inferred from homology"/>
<dbReference type="SUPFAM" id="SSF88946">
    <property type="entry name" value="Sigma2 domain of RNA polymerase sigma factors"/>
    <property type="match status" value="1"/>
</dbReference>
<reference evidence="8" key="1">
    <citation type="submission" date="2016-10" db="EMBL/GenBank/DDBJ databases">
        <authorList>
            <person name="Varghese N."/>
            <person name="Submissions S."/>
        </authorList>
    </citation>
    <scope>NUCLEOTIDE SEQUENCE [LARGE SCALE GENOMIC DNA]</scope>
    <source>
        <strain evidence="8">XBD2006</strain>
    </source>
</reference>
<accession>A0A1G5AHB7</accession>
<dbReference type="PANTHER" id="PTHR43133:SF51">
    <property type="entry name" value="RNA POLYMERASE SIGMA FACTOR"/>
    <property type="match status" value="1"/>
</dbReference>
<dbReference type="InterPro" id="IPR036388">
    <property type="entry name" value="WH-like_DNA-bd_sf"/>
</dbReference>
<keyword evidence="8" id="KW-1185">Reference proteome</keyword>
<dbReference type="InterPro" id="IPR007627">
    <property type="entry name" value="RNA_pol_sigma70_r2"/>
</dbReference>
<dbReference type="Gene3D" id="1.10.1740.10">
    <property type="match status" value="1"/>
</dbReference>
<dbReference type="EMBL" id="FMUR01000003">
    <property type="protein sequence ID" value="SCX77260.1"/>
    <property type="molecule type" value="Genomic_DNA"/>
</dbReference>
<dbReference type="InterPro" id="IPR013249">
    <property type="entry name" value="RNA_pol_sigma70_r4_t2"/>
</dbReference>
<comment type="similarity">
    <text evidence="1">Belongs to the sigma-70 factor family. ECF subfamily.</text>
</comment>
<dbReference type="GO" id="GO:0003677">
    <property type="term" value="F:DNA binding"/>
    <property type="evidence" value="ECO:0007669"/>
    <property type="project" value="InterPro"/>
</dbReference>
<dbReference type="Pfam" id="PF04542">
    <property type="entry name" value="Sigma70_r2"/>
    <property type="match status" value="1"/>
</dbReference>
<dbReference type="Pfam" id="PF08281">
    <property type="entry name" value="Sigma70_r4_2"/>
    <property type="match status" value="1"/>
</dbReference>
<evidence type="ECO:0000256" key="4">
    <source>
        <dbReference type="ARBA" id="ARBA00023163"/>
    </source>
</evidence>
<dbReference type="InterPro" id="IPR013325">
    <property type="entry name" value="RNA_pol_sigma_r2"/>
</dbReference>
<evidence type="ECO:0000259" key="6">
    <source>
        <dbReference type="Pfam" id="PF08281"/>
    </source>
</evidence>
<feature type="domain" description="RNA polymerase sigma factor 70 region 4 type 2" evidence="6">
    <location>
        <begin position="100"/>
        <end position="149"/>
    </location>
</feature>
<name>A0A1G5AHB7_9FIRM</name>
<keyword evidence="3" id="KW-0731">Sigma factor</keyword>
<sequence length="160" mass="18863">MGKSRDRAATLLEKYGNAILRTAYSYLHNMEDAEDILQDTLIQYLKSDSEYNDEEHEKAWLLRVAINLSKNKVKYNKVRETDELMEELVSEEKEELSFVWEAVRSLPEKYAEVIHLYYQEGYQTADIAGILNKKESTVRSDLKRAREKLKEILKEGYDFE</sequence>
<evidence type="ECO:0000313" key="8">
    <source>
        <dbReference type="Proteomes" id="UP000183047"/>
    </source>
</evidence>
<dbReference type="AlphaFoldDB" id="A0A1G5AHB7"/>
<dbReference type="InterPro" id="IPR039425">
    <property type="entry name" value="RNA_pol_sigma-70-like"/>
</dbReference>
<dbReference type="OrthoDB" id="9795666at2"/>
<feature type="domain" description="RNA polymerase sigma-70 region 2" evidence="5">
    <location>
        <begin position="11"/>
        <end position="76"/>
    </location>
</feature>
<evidence type="ECO:0000259" key="5">
    <source>
        <dbReference type="Pfam" id="PF04542"/>
    </source>
</evidence>
<gene>
    <name evidence="7" type="ORF">SAMN02910451_00246</name>
</gene>
<protein>
    <submittedName>
        <fullName evidence="7">RNA polymerase sigma-70 factor, ECF subfamily</fullName>
    </submittedName>
</protein>
<evidence type="ECO:0000256" key="3">
    <source>
        <dbReference type="ARBA" id="ARBA00023082"/>
    </source>
</evidence>
<dbReference type="CDD" id="cd06171">
    <property type="entry name" value="Sigma70_r4"/>
    <property type="match status" value="1"/>
</dbReference>
<dbReference type="InterPro" id="IPR014284">
    <property type="entry name" value="RNA_pol_sigma-70_dom"/>
</dbReference>
<keyword evidence="2" id="KW-0805">Transcription regulation</keyword>
<evidence type="ECO:0000256" key="1">
    <source>
        <dbReference type="ARBA" id="ARBA00010641"/>
    </source>
</evidence>
<dbReference type="PANTHER" id="PTHR43133">
    <property type="entry name" value="RNA POLYMERASE ECF-TYPE SIGMA FACTO"/>
    <property type="match status" value="1"/>
</dbReference>
<evidence type="ECO:0000256" key="2">
    <source>
        <dbReference type="ARBA" id="ARBA00023015"/>
    </source>
</evidence>
<dbReference type="GO" id="GO:0016987">
    <property type="term" value="F:sigma factor activity"/>
    <property type="evidence" value="ECO:0007669"/>
    <property type="project" value="UniProtKB-KW"/>
</dbReference>
<keyword evidence="4" id="KW-0804">Transcription</keyword>
<dbReference type="GO" id="GO:0006352">
    <property type="term" value="P:DNA-templated transcription initiation"/>
    <property type="evidence" value="ECO:0007669"/>
    <property type="project" value="InterPro"/>
</dbReference>
<dbReference type="RefSeq" id="WP_074461076.1">
    <property type="nucleotide sequence ID" value="NZ_FMUR01000003.1"/>
</dbReference>
<dbReference type="Proteomes" id="UP000183047">
    <property type="component" value="Unassembled WGS sequence"/>
</dbReference>